<evidence type="ECO:0000313" key="1">
    <source>
        <dbReference type="EnsemblProtists" id="EOD24538"/>
    </source>
</evidence>
<accession>A0A0D3JM03</accession>
<dbReference type="AlphaFoldDB" id="A0A0D3JM03"/>
<evidence type="ECO:0008006" key="3">
    <source>
        <dbReference type="Google" id="ProtNLM"/>
    </source>
</evidence>
<evidence type="ECO:0000313" key="2">
    <source>
        <dbReference type="Proteomes" id="UP000013827"/>
    </source>
</evidence>
<sequence>MATVYDQSLAPLKCDNGGTLLSRIAATTTSWGRLGHLCNVATLRLCGISPSSAFRLFAFAPAARRLWRGIRRALLVYTTTSPEPVISDAFAADTDDASSDPVCGSVFDAFDTTLIGPEERHKLPVRPSDHADYGLWHARLGHFGRNKIIGPLRYRGHPSQPTNRRVYTHFGERVASDLCGPFKLLPFSIHKFKFATNFGINLGHDPRRSKYLVYIPAVRRIISTADVIFDEFSFTTLGGAWQPFKIRGAVEQERPQVPEAIIVYYLGPGDGRAGGRRWNYLPKRAGGDGARTEVAGAVWRSLGYMYM</sequence>
<dbReference type="PaxDb" id="2903-EOD24538"/>
<dbReference type="Proteomes" id="UP000013827">
    <property type="component" value="Unassembled WGS sequence"/>
</dbReference>
<protein>
    <recommendedName>
        <fullName evidence="3">GAG-pre-integrase domain-containing protein</fullName>
    </recommendedName>
</protein>
<dbReference type="GeneID" id="17270084"/>
<dbReference type="KEGG" id="ehx:EMIHUDRAFT_206521"/>
<name>A0A0D3JM03_EMIH1</name>
<dbReference type="EnsemblProtists" id="EOD24538">
    <property type="protein sequence ID" value="EOD24538"/>
    <property type="gene ID" value="EMIHUDRAFT_206521"/>
</dbReference>
<dbReference type="HOGENOM" id="CLU_907409_0_0_1"/>
<organism evidence="1 2">
    <name type="scientific">Emiliania huxleyi (strain CCMP1516)</name>
    <dbReference type="NCBI Taxonomy" id="280463"/>
    <lineage>
        <taxon>Eukaryota</taxon>
        <taxon>Haptista</taxon>
        <taxon>Haptophyta</taxon>
        <taxon>Prymnesiophyceae</taxon>
        <taxon>Isochrysidales</taxon>
        <taxon>Noelaerhabdaceae</taxon>
        <taxon>Emiliania</taxon>
    </lineage>
</organism>
<reference evidence="1" key="2">
    <citation type="submission" date="2024-10" db="UniProtKB">
        <authorList>
            <consortium name="EnsemblProtists"/>
        </authorList>
    </citation>
    <scope>IDENTIFICATION</scope>
</reference>
<dbReference type="RefSeq" id="XP_005776967.1">
    <property type="nucleotide sequence ID" value="XM_005776910.1"/>
</dbReference>
<keyword evidence="2" id="KW-1185">Reference proteome</keyword>
<proteinExistence type="predicted"/>
<reference evidence="2" key="1">
    <citation type="journal article" date="2013" name="Nature">
        <title>Pan genome of the phytoplankton Emiliania underpins its global distribution.</title>
        <authorList>
            <person name="Read B.A."/>
            <person name="Kegel J."/>
            <person name="Klute M.J."/>
            <person name="Kuo A."/>
            <person name="Lefebvre S.C."/>
            <person name="Maumus F."/>
            <person name="Mayer C."/>
            <person name="Miller J."/>
            <person name="Monier A."/>
            <person name="Salamov A."/>
            <person name="Young J."/>
            <person name="Aguilar M."/>
            <person name="Claverie J.M."/>
            <person name="Frickenhaus S."/>
            <person name="Gonzalez K."/>
            <person name="Herman E.K."/>
            <person name="Lin Y.C."/>
            <person name="Napier J."/>
            <person name="Ogata H."/>
            <person name="Sarno A.F."/>
            <person name="Shmutz J."/>
            <person name="Schroeder D."/>
            <person name="de Vargas C."/>
            <person name="Verret F."/>
            <person name="von Dassow P."/>
            <person name="Valentin K."/>
            <person name="Van de Peer Y."/>
            <person name="Wheeler G."/>
            <person name="Dacks J.B."/>
            <person name="Delwiche C.F."/>
            <person name="Dyhrman S.T."/>
            <person name="Glockner G."/>
            <person name="John U."/>
            <person name="Richards T."/>
            <person name="Worden A.Z."/>
            <person name="Zhang X."/>
            <person name="Grigoriev I.V."/>
            <person name="Allen A.E."/>
            <person name="Bidle K."/>
            <person name="Borodovsky M."/>
            <person name="Bowler C."/>
            <person name="Brownlee C."/>
            <person name="Cock J.M."/>
            <person name="Elias M."/>
            <person name="Gladyshev V.N."/>
            <person name="Groth M."/>
            <person name="Guda C."/>
            <person name="Hadaegh A."/>
            <person name="Iglesias-Rodriguez M.D."/>
            <person name="Jenkins J."/>
            <person name="Jones B.M."/>
            <person name="Lawson T."/>
            <person name="Leese F."/>
            <person name="Lindquist E."/>
            <person name="Lobanov A."/>
            <person name="Lomsadze A."/>
            <person name="Malik S.B."/>
            <person name="Marsh M.E."/>
            <person name="Mackinder L."/>
            <person name="Mock T."/>
            <person name="Mueller-Roeber B."/>
            <person name="Pagarete A."/>
            <person name="Parker M."/>
            <person name="Probert I."/>
            <person name="Quesneville H."/>
            <person name="Raines C."/>
            <person name="Rensing S.A."/>
            <person name="Riano-Pachon D.M."/>
            <person name="Richier S."/>
            <person name="Rokitta S."/>
            <person name="Shiraiwa Y."/>
            <person name="Soanes D.M."/>
            <person name="van der Giezen M."/>
            <person name="Wahlund T.M."/>
            <person name="Williams B."/>
            <person name="Wilson W."/>
            <person name="Wolfe G."/>
            <person name="Wurch L.L."/>
        </authorList>
    </citation>
    <scope>NUCLEOTIDE SEQUENCE</scope>
</reference>